<organism evidence="1 2">
    <name type="scientific">Hydnomerulius pinastri MD-312</name>
    <dbReference type="NCBI Taxonomy" id="994086"/>
    <lineage>
        <taxon>Eukaryota</taxon>
        <taxon>Fungi</taxon>
        <taxon>Dikarya</taxon>
        <taxon>Basidiomycota</taxon>
        <taxon>Agaricomycotina</taxon>
        <taxon>Agaricomycetes</taxon>
        <taxon>Agaricomycetidae</taxon>
        <taxon>Boletales</taxon>
        <taxon>Boletales incertae sedis</taxon>
        <taxon>Leucogyrophana</taxon>
    </lineage>
</organism>
<protein>
    <submittedName>
        <fullName evidence="1">Uncharacterized protein</fullName>
    </submittedName>
</protein>
<evidence type="ECO:0000313" key="1">
    <source>
        <dbReference type="EMBL" id="KIJ59864.1"/>
    </source>
</evidence>
<evidence type="ECO:0000313" key="2">
    <source>
        <dbReference type="Proteomes" id="UP000053820"/>
    </source>
</evidence>
<accession>A0A0C9V3G1</accession>
<dbReference type="AlphaFoldDB" id="A0A0C9V3G1"/>
<dbReference type="HOGENOM" id="CLU_915452_0_0_1"/>
<dbReference type="Proteomes" id="UP000053820">
    <property type="component" value="Unassembled WGS sequence"/>
</dbReference>
<keyword evidence="2" id="KW-1185">Reference proteome</keyword>
<sequence>MAAYDTSLCGTGAFTGWHVGLRCGLSGYIIRDPWPGVVAGGVHEDTKNLMDTTGYTLFYDGKRGPIKFPKKMTRYLTSRAAYGSSVRAEACGMSVPERSHCTSDREPLSWFYNVIPRSNDMIQAYKMSGHLVHDWRRSATAELSPAQTVPSPARNHDQVSPNHIVLPPMPAWLQGNRDVGCGQLVRLLAGRSIARPSFLREIVTAIFQWRLVDGVLVTQTSYISFVGELLCILGIPINILHLSPRAEDEAVGGAFEVERREQGISLSENRKFVKTVTRGLSKRYFVTDLLIGLPSPPRGSRVVV</sequence>
<proteinExistence type="predicted"/>
<dbReference type="EMBL" id="KN839879">
    <property type="protein sequence ID" value="KIJ59864.1"/>
    <property type="molecule type" value="Genomic_DNA"/>
</dbReference>
<gene>
    <name evidence="1" type="ORF">HYDPIDRAFT_170562</name>
</gene>
<name>A0A0C9V3G1_9AGAM</name>
<reference evidence="1 2" key="1">
    <citation type="submission" date="2014-04" db="EMBL/GenBank/DDBJ databases">
        <title>Evolutionary Origins and Diversification of the Mycorrhizal Mutualists.</title>
        <authorList>
            <consortium name="DOE Joint Genome Institute"/>
            <consortium name="Mycorrhizal Genomics Consortium"/>
            <person name="Kohler A."/>
            <person name="Kuo A."/>
            <person name="Nagy L.G."/>
            <person name="Floudas D."/>
            <person name="Copeland A."/>
            <person name="Barry K.W."/>
            <person name="Cichocki N."/>
            <person name="Veneault-Fourrey C."/>
            <person name="LaButti K."/>
            <person name="Lindquist E.A."/>
            <person name="Lipzen A."/>
            <person name="Lundell T."/>
            <person name="Morin E."/>
            <person name="Murat C."/>
            <person name="Riley R."/>
            <person name="Ohm R."/>
            <person name="Sun H."/>
            <person name="Tunlid A."/>
            <person name="Henrissat B."/>
            <person name="Grigoriev I.V."/>
            <person name="Hibbett D.S."/>
            <person name="Martin F."/>
        </authorList>
    </citation>
    <scope>NUCLEOTIDE SEQUENCE [LARGE SCALE GENOMIC DNA]</scope>
    <source>
        <strain evidence="1 2">MD-312</strain>
    </source>
</reference>